<dbReference type="PANTHER" id="PTHR13302">
    <property type="entry name" value="CONSERVED OLIGOMERIC GOLGI COMPLEX COMPONENT 3"/>
    <property type="match status" value="1"/>
</dbReference>
<dbReference type="PANTHER" id="PTHR13302:SF8">
    <property type="entry name" value="CONSERVED OLIGOMERIC GOLGI COMPLEX SUBUNIT 3"/>
    <property type="match status" value="1"/>
</dbReference>
<dbReference type="InterPro" id="IPR048685">
    <property type="entry name" value="COG3_C"/>
</dbReference>
<reference evidence="3 4" key="1">
    <citation type="submission" date="2022-07" db="EMBL/GenBank/DDBJ databases">
        <title>Genome-wide signatures of adaptation to extreme environments.</title>
        <authorList>
            <person name="Cho C.H."/>
            <person name="Yoon H.S."/>
        </authorList>
    </citation>
    <scope>NUCLEOTIDE SEQUENCE [LARGE SCALE GENOMIC DNA]</scope>
    <source>
        <strain evidence="3 4">108.79 E11</strain>
    </source>
</reference>
<keyword evidence="1" id="KW-0175">Coiled coil</keyword>
<proteinExistence type="predicted"/>
<dbReference type="Proteomes" id="UP001300502">
    <property type="component" value="Unassembled WGS sequence"/>
</dbReference>
<dbReference type="GO" id="GO:0017119">
    <property type="term" value="C:Golgi transport complex"/>
    <property type="evidence" value="ECO:0007669"/>
    <property type="project" value="TreeGrafter"/>
</dbReference>
<dbReference type="GO" id="GO:0006886">
    <property type="term" value="P:intracellular protein transport"/>
    <property type="evidence" value="ECO:0007669"/>
    <property type="project" value="InterPro"/>
</dbReference>
<protein>
    <recommendedName>
        <fullName evidence="2">Conserved oligomeric Golgi complex subunit 3 C-terminal domain-containing protein</fullName>
    </recommendedName>
</protein>
<evidence type="ECO:0000259" key="2">
    <source>
        <dbReference type="Pfam" id="PF20671"/>
    </source>
</evidence>
<feature type="coiled-coil region" evidence="1">
    <location>
        <begin position="109"/>
        <end position="160"/>
    </location>
</feature>
<evidence type="ECO:0000313" key="3">
    <source>
        <dbReference type="EMBL" id="KAK4522270.1"/>
    </source>
</evidence>
<evidence type="ECO:0000313" key="4">
    <source>
        <dbReference type="Proteomes" id="UP001300502"/>
    </source>
</evidence>
<sequence>MAKETRQPFQDFSQLQQEWKQLSLEGQKAVEKVQKKLQYSLQQDASSSGETINAPVITKTGKSEEKLVTVEDLNEWLLHIKNMEDFQSWLKVVSEFLDSKGNKPLELKREELQKKRDRCSEMSKILENLKKLLQTLGMEANEATSRLEKFLKDMDSTMEQYGYSTELLSVLSQRLAALDFVESTIQLLNQKKLEPSDSEFWKRLKQVEDILSNAISSDAHLSEADEFLVRLIDLELELFDHIRHYFQLCMNQTCADTLKAYRNDSSDTRNTFSYLNAELNRSSSLYSCFRSAKAKSCISALESRVSHGIGAHDKISTHNSLQVIIQSRIQNAAEKILIECVHIYLKERQKVVEQIFFQSFYEFRKIQNISQMARSSGLMLIRLLQMEQELFESYFDSNETCGKYLSSMLDAFGSYFYYTWRPRIVEEQSLSKLVDVVEIFRSEILPQDKALENIQIAKFCSKKVLELTVADAQERITYLTQVYIRNEIQTYNFSSDDLVRCCFLVPSEENIQKEKPTEKKVTNYREALLPFSCWYPPVERTLKLLAMLYRRMSPEVFSGLAEEAVSSCVNTLIRSSQQLKQFIPKDNSSEEHSMLFLMSQLWVLREQIQPFNADFSYQERFLNLSELRNSMMRMIWRSRSNNEAFTQDPHRQIIYDSKRSLEEELKKACENYIMFVCNVYLEPLLSLLSEMNSLTTNTQIPKVNEEETSYAVSSGQAERCRSVKPESIKNTWLSVWSLLEQKLPQHIQLFKRYIRSCQCQEQILSSVCANTSSSCMELLTMLQTSYTLEEREQIAIDGLSIQQLVSRLKEIAGLGNINEESQGDL</sequence>
<dbReference type="GO" id="GO:0007030">
    <property type="term" value="P:Golgi organization"/>
    <property type="evidence" value="ECO:0007669"/>
    <property type="project" value="TreeGrafter"/>
</dbReference>
<comment type="caution">
    <text evidence="3">The sequence shown here is derived from an EMBL/GenBank/DDBJ whole genome shotgun (WGS) entry which is preliminary data.</text>
</comment>
<dbReference type="EMBL" id="JANCYU010000003">
    <property type="protein sequence ID" value="KAK4522270.1"/>
    <property type="molecule type" value="Genomic_DNA"/>
</dbReference>
<dbReference type="Pfam" id="PF20671">
    <property type="entry name" value="COG3_C"/>
    <property type="match status" value="1"/>
</dbReference>
<gene>
    <name evidence="3" type="ORF">GAYE_HPESCF16G0150</name>
</gene>
<dbReference type="AlphaFoldDB" id="A0AAV9I670"/>
<evidence type="ECO:0000256" key="1">
    <source>
        <dbReference type="SAM" id="Coils"/>
    </source>
</evidence>
<dbReference type="InterPro" id="IPR007265">
    <property type="entry name" value="COG_su3"/>
</dbReference>
<keyword evidence="4" id="KW-1185">Reference proteome</keyword>
<organism evidence="3 4">
    <name type="scientific">Galdieria yellowstonensis</name>
    <dbReference type="NCBI Taxonomy" id="3028027"/>
    <lineage>
        <taxon>Eukaryota</taxon>
        <taxon>Rhodophyta</taxon>
        <taxon>Bangiophyceae</taxon>
        <taxon>Galdieriales</taxon>
        <taxon>Galdieriaceae</taxon>
        <taxon>Galdieria</taxon>
    </lineage>
</organism>
<name>A0AAV9I670_9RHOD</name>
<dbReference type="GO" id="GO:0006891">
    <property type="term" value="P:intra-Golgi vesicle-mediated transport"/>
    <property type="evidence" value="ECO:0007669"/>
    <property type="project" value="TreeGrafter"/>
</dbReference>
<feature type="domain" description="Conserved oligomeric Golgi complex subunit 3 C-terminal" evidence="2">
    <location>
        <begin position="285"/>
        <end position="626"/>
    </location>
</feature>
<dbReference type="GO" id="GO:0005801">
    <property type="term" value="C:cis-Golgi network"/>
    <property type="evidence" value="ECO:0007669"/>
    <property type="project" value="InterPro"/>
</dbReference>
<accession>A0AAV9I670</accession>
<dbReference type="GO" id="GO:0016020">
    <property type="term" value="C:membrane"/>
    <property type="evidence" value="ECO:0007669"/>
    <property type="project" value="InterPro"/>
</dbReference>